<keyword evidence="1" id="KW-0472">Membrane</keyword>
<sequence>MRKLSYFLLDWLMCLLIGVMAVKFIIPFV</sequence>
<evidence type="ECO:0000256" key="1">
    <source>
        <dbReference type="SAM" id="Phobius"/>
    </source>
</evidence>
<reference evidence="2" key="1">
    <citation type="submission" date="2018-02" db="EMBL/GenBank/DDBJ databases">
        <title>Rhizophora mucronata_Transcriptome.</title>
        <authorList>
            <person name="Meera S.P."/>
            <person name="Sreeshan A."/>
            <person name="Augustine A."/>
        </authorList>
    </citation>
    <scope>NUCLEOTIDE SEQUENCE</scope>
    <source>
        <tissue evidence="2">Leaf</tissue>
    </source>
</reference>
<dbReference type="EMBL" id="GGEC01079846">
    <property type="protein sequence ID" value="MBX60330.1"/>
    <property type="molecule type" value="Transcribed_RNA"/>
</dbReference>
<dbReference type="AlphaFoldDB" id="A0A2P2Q000"/>
<feature type="transmembrane region" description="Helical" evidence="1">
    <location>
        <begin position="7"/>
        <end position="26"/>
    </location>
</feature>
<name>A0A2P2Q000_RHIMU</name>
<organism evidence="2">
    <name type="scientific">Rhizophora mucronata</name>
    <name type="common">Asiatic mangrove</name>
    <dbReference type="NCBI Taxonomy" id="61149"/>
    <lineage>
        <taxon>Eukaryota</taxon>
        <taxon>Viridiplantae</taxon>
        <taxon>Streptophyta</taxon>
        <taxon>Embryophyta</taxon>
        <taxon>Tracheophyta</taxon>
        <taxon>Spermatophyta</taxon>
        <taxon>Magnoliopsida</taxon>
        <taxon>eudicotyledons</taxon>
        <taxon>Gunneridae</taxon>
        <taxon>Pentapetalae</taxon>
        <taxon>rosids</taxon>
        <taxon>fabids</taxon>
        <taxon>Malpighiales</taxon>
        <taxon>Rhizophoraceae</taxon>
        <taxon>Rhizophora</taxon>
    </lineage>
</organism>
<protein>
    <submittedName>
        <fullName evidence="2">Uncharacterized protein</fullName>
    </submittedName>
</protein>
<keyword evidence="1" id="KW-1133">Transmembrane helix</keyword>
<accession>A0A2P2Q000</accession>
<keyword evidence="1" id="KW-0812">Transmembrane</keyword>
<proteinExistence type="predicted"/>
<evidence type="ECO:0000313" key="2">
    <source>
        <dbReference type="EMBL" id="MBX60330.1"/>
    </source>
</evidence>